<dbReference type="Pfam" id="PF07873">
    <property type="entry name" value="YabP"/>
    <property type="match status" value="1"/>
</dbReference>
<keyword evidence="3" id="KW-1185">Reference proteome</keyword>
<dbReference type="EMBL" id="LR792683">
    <property type="protein sequence ID" value="CAB3392117.1"/>
    <property type="molecule type" value="Genomic_DNA"/>
</dbReference>
<reference evidence="1" key="2">
    <citation type="journal article" date="2018" name="Genome Announc.">
        <title>Complete Genome Sequence of Kyrpidia sp. Strain EA-1, a Thermophilic Knallgas Bacterium, Isolated from the Azores.</title>
        <authorList>
            <person name="Reiner J.E."/>
            <person name="Lapp C.J."/>
            <person name="Bunk B."/>
            <person name="Sproer C."/>
            <person name="Overmann J."/>
            <person name="Gescher J."/>
        </authorList>
    </citation>
    <scope>NUCLEOTIDE SEQUENCE</scope>
    <source>
        <strain evidence="1">EA-1</strain>
    </source>
</reference>
<dbReference type="AlphaFoldDB" id="A0A2K8N6J9"/>
<dbReference type="EMBL" id="CP024955">
    <property type="protein sequence ID" value="ATY84437.1"/>
    <property type="molecule type" value="Genomic_DNA"/>
</dbReference>
<dbReference type="RefSeq" id="WP_100667257.1">
    <property type="nucleotide sequence ID" value="NZ_CP024955.1"/>
</dbReference>
<reference evidence="3" key="1">
    <citation type="submission" date="2017-11" db="EMBL/GenBank/DDBJ databases">
        <title>Complete Genome Sequence of Kyrpidia sp. Strain EA-1, a thermophilic, hydrogen-oxidizing Bacterium, isolated from the Azores.</title>
        <authorList>
            <person name="Reiner J.E."/>
            <person name="Lapp C.J."/>
            <person name="Bunk B."/>
            <person name="Gescher J."/>
        </authorList>
    </citation>
    <scope>NUCLEOTIDE SEQUENCE [LARGE SCALE GENOMIC DNA]</scope>
    <source>
        <strain evidence="3">EA-1</strain>
    </source>
</reference>
<evidence type="ECO:0000313" key="2">
    <source>
        <dbReference type="EMBL" id="CAB3392117.1"/>
    </source>
</evidence>
<evidence type="ECO:0008006" key="5">
    <source>
        <dbReference type="Google" id="ProtNLM"/>
    </source>
</evidence>
<accession>A0A2K8N6J9</accession>
<dbReference type="Proteomes" id="UP000231932">
    <property type="component" value="Chromosome"/>
</dbReference>
<reference evidence="2 4" key="3">
    <citation type="submission" date="2020-04" db="EMBL/GenBank/DDBJ databases">
        <authorList>
            <person name="Hogendoorn C."/>
        </authorList>
    </citation>
    <scope>NUCLEOTIDE SEQUENCE [LARGE SCALE GENOMIC DNA]</scope>
    <source>
        <strain evidence="2">COOX1</strain>
    </source>
</reference>
<sequence length="98" mass="11087">MGARGRFWKSWATEKLQLPEDVIWDHPRVDWVPGGLLRLDNHGRIVSFREDALVVEFGDAELQVAGANLVLVRLSPDHCVIQGHVTDLSYRARKGREG</sequence>
<dbReference type="Proteomes" id="UP000502196">
    <property type="component" value="Chromosome"/>
</dbReference>
<evidence type="ECO:0000313" key="3">
    <source>
        <dbReference type="Proteomes" id="UP000231932"/>
    </source>
</evidence>
<protein>
    <recommendedName>
        <fullName evidence="5">Sporulation protein YqfC</fullName>
    </recommendedName>
</protein>
<dbReference type="KEGG" id="kyr:CVV65_05270"/>
<organism evidence="1 3">
    <name type="scientific">Kyrpidia spormannii</name>
    <dbReference type="NCBI Taxonomy" id="2055160"/>
    <lineage>
        <taxon>Bacteria</taxon>
        <taxon>Bacillati</taxon>
        <taxon>Bacillota</taxon>
        <taxon>Bacilli</taxon>
        <taxon>Bacillales</taxon>
        <taxon>Alicyclobacillaceae</taxon>
        <taxon>Kyrpidia</taxon>
    </lineage>
</organism>
<evidence type="ECO:0000313" key="1">
    <source>
        <dbReference type="EMBL" id="ATY84437.1"/>
    </source>
</evidence>
<evidence type="ECO:0000313" key="4">
    <source>
        <dbReference type="Proteomes" id="UP000502196"/>
    </source>
</evidence>
<dbReference type="OrthoDB" id="2989236at2"/>
<proteinExistence type="predicted"/>
<gene>
    <name evidence="2" type="ORF">COOX1_1250</name>
    <name evidence="1" type="ORF">CVV65_05270</name>
</gene>
<name>A0A2K8N6J9_9BACL</name>
<dbReference type="InterPro" id="IPR022476">
    <property type="entry name" value="Spore_YabP/YqfC"/>
</dbReference>